<reference evidence="1" key="1">
    <citation type="journal article" date="2020" name="Stud. Mycol.">
        <title>101 Dothideomycetes genomes: a test case for predicting lifestyles and emergence of pathogens.</title>
        <authorList>
            <person name="Haridas S."/>
            <person name="Albert R."/>
            <person name="Binder M."/>
            <person name="Bloem J."/>
            <person name="Labutti K."/>
            <person name="Salamov A."/>
            <person name="Andreopoulos B."/>
            <person name="Baker S."/>
            <person name="Barry K."/>
            <person name="Bills G."/>
            <person name="Bluhm B."/>
            <person name="Cannon C."/>
            <person name="Castanera R."/>
            <person name="Culley D."/>
            <person name="Daum C."/>
            <person name="Ezra D."/>
            <person name="Gonzalez J."/>
            <person name="Henrissat B."/>
            <person name="Kuo A."/>
            <person name="Liang C."/>
            <person name="Lipzen A."/>
            <person name="Lutzoni F."/>
            <person name="Magnuson J."/>
            <person name="Mondo S."/>
            <person name="Nolan M."/>
            <person name="Ohm R."/>
            <person name="Pangilinan J."/>
            <person name="Park H.-J."/>
            <person name="Ramirez L."/>
            <person name="Alfaro M."/>
            <person name="Sun H."/>
            <person name="Tritt A."/>
            <person name="Yoshinaga Y."/>
            <person name="Zwiers L.-H."/>
            <person name="Turgeon B."/>
            <person name="Goodwin S."/>
            <person name="Spatafora J."/>
            <person name="Crous P."/>
            <person name="Grigoriev I."/>
        </authorList>
    </citation>
    <scope>NUCLEOTIDE SEQUENCE</scope>
    <source>
        <strain evidence="1">CBS 690.94</strain>
    </source>
</reference>
<sequence>MSALPSSCCPHPGRGLHPLHTIPLSMDASIRCTRPPVSTTIHCQPHACTPRGVLRLRPGTRTTLACWPICTSATCPGTTSVAVCASPRLYGGSCACRQTFVVLSS</sequence>
<dbReference type="Proteomes" id="UP000799764">
    <property type="component" value="Unassembled WGS sequence"/>
</dbReference>
<organism evidence="1 2">
    <name type="scientific">Karstenula rhodostoma CBS 690.94</name>
    <dbReference type="NCBI Taxonomy" id="1392251"/>
    <lineage>
        <taxon>Eukaryota</taxon>
        <taxon>Fungi</taxon>
        <taxon>Dikarya</taxon>
        <taxon>Ascomycota</taxon>
        <taxon>Pezizomycotina</taxon>
        <taxon>Dothideomycetes</taxon>
        <taxon>Pleosporomycetidae</taxon>
        <taxon>Pleosporales</taxon>
        <taxon>Massarineae</taxon>
        <taxon>Didymosphaeriaceae</taxon>
        <taxon>Karstenula</taxon>
    </lineage>
</organism>
<protein>
    <submittedName>
        <fullName evidence="1">Uncharacterized protein</fullName>
    </submittedName>
</protein>
<evidence type="ECO:0000313" key="2">
    <source>
        <dbReference type="Proteomes" id="UP000799764"/>
    </source>
</evidence>
<keyword evidence="2" id="KW-1185">Reference proteome</keyword>
<comment type="caution">
    <text evidence="1">The sequence shown here is derived from an EMBL/GenBank/DDBJ whole genome shotgun (WGS) entry which is preliminary data.</text>
</comment>
<gene>
    <name evidence="1" type="ORF">P171DRAFT_214503</name>
</gene>
<dbReference type="EMBL" id="MU001495">
    <property type="protein sequence ID" value="KAF2448536.1"/>
    <property type="molecule type" value="Genomic_DNA"/>
</dbReference>
<accession>A0A9P4UFH5</accession>
<evidence type="ECO:0000313" key="1">
    <source>
        <dbReference type="EMBL" id="KAF2448536.1"/>
    </source>
</evidence>
<name>A0A9P4UFH5_9PLEO</name>
<proteinExistence type="predicted"/>
<dbReference type="AlphaFoldDB" id="A0A9P4UFH5"/>